<evidence type="ECO:0000313" key="2">
    <source>
        <dbReference type="EMBL" id="KAF2670495.1"/>
    </source>
</evidence>
<feature type="compositionally biased region" description="Acidic residues" evidence="1">
    <location>
        <begin position="237"/>
        <end position="260"/>
    </location>
</feature>
<evidence type="ECO:0000313" key="3">
    <source>
        <dbReference type="Proteomes" id="UP000799302"/>
    </source>
</evidence>
<name>A0A6A6UDY2_9PEZI</name>
<reference evidence="2" key="1">
    <citation type="journal article" date="2020" name="Stud. Mycol.">
        <title>101 Dothideomycetes genomes: a test case for predicting lifestyles and emergence of pathogens.</title>
        <authorList>
            <person name="Haridas S."/>
            <person name="Albert R."/>
            <person name="Binder M."/>
            <person name="Bloem J."/>
            <person name="Labutti K."/>
            <person name="Salamov A."/>
            <person name="Andreopoulos B."/>
            <person name="Baker S."/>
            <person name="Barry K."/>
            <person name="Bills G."/>
            <person name="Bluhm B."/>
            <person name="Cannon C."/>
            <person name="Castanera R."/>
            <person name="Culley D."/>
            <person name="Daum C."/>
            <person name="Ezra D."/>
            <person name="Gonzalez J."/>
            <person name="Henrissat B."/>
            <person name="Kuo A."/>
            <person name="Liang C."/>
            <person name="Lipzen A."/>
            <person name="Lutzoni F."/>
            <person name="Magnuson J."/>
            <person name="Mondo S."/>
            <person name="Nolan M."/>
            <person name="Ohm R."/>
            <person name="Pangilinan J."/>
            <person name="Park H.-J."/>
            <person name="Ramirez L."/>
            <person name="Alfaro M."/>
            <person name="Sun H."/>
            <person name="Tritt A."/>
            <person name="Yoshinaga Y."/>
            <person name="Zwiers L.-H."/>
            <person name="Turgeon B."/>
            <person name="Goodwin S."/>
            <person name="Spatafora J."/>
            <person name="Crous P."/>
            <person name="Grigoriev I."/>
        </authorList>
    </citation>
    <scope>NUCLEOTIDE SEQUENCE</scope>
    <source>
        <strain evidence="2">CBS 115976</strain>
    </source>
</reference>
<accession>A0A6A6UDY2</accession>
<gene>
    <name evidence="2" type="ORF">BT63DRAFT_239579</name>
</gene>
<dbReference type="Proteomes" id="UP000799302">
    <property type="component" value="Unassembled WGS sequence"/>
</dbReference>
<dbReference type="AlphaFoldDB" id="A0A6A6UDY2"/>
<dbReference type="EMBL" id="MU004234">
    <property type="protein sequence ID" value="KAF2670495.1"/>
    <property type="molecule type" value="Genomic_DNA"/>
</dbReference>
<feature type="compositionally biased region" description="Low complexity" evidence="1">
    <location>
        <begin position="276"/>
        <end position="286"/>
    </location>
</feature>
<organism evidence="2 3">
    <name type="scientific">Microthyrium microscopicum</name>
    <dbReference type="NCBI Taxonomy" id="703497"/>
    <lineage>
        <taxon>Eukaryota</taxon>
        <taxon>Fungi</taxon>
        <taxon>Dikarya</taxon>
        <taxon>Ascomycota</taxon>
        <taxon>Pezizomycotina</taxon>
        <taxon>Dothideomycetes</taxon>
        <taxon>Dothideomycetes incertae sedis</taxon>
        <taxon>Microthyriales</taxon>
        <taxon>Microthyriaceae</taxon>
        <taxon>Microthyrium</taxon>
    </lineage>
</organism>
<feature type="region of interest" description="Disordered" evidence="1">
    <location>
        <begin position="231"/>
        <end position="322"/>
    </location>
</feature>
<protein>
    <submittedName>
        <fullName evidence="2">Uncharacterized protein</fullName>
    </submittedName>
</protein>
<evidence type="ECO:0000256" key="1">
    <source>
        <dbReference type="SAM" id="MobiDB-lite"/>
    </source>
</evidence>
<feature type="compositionally biased region" description="Acidic residues" evidence="1">
    <location>
        <begin position="287"/>
        <end position="307"/>
    </location>
</feature>
<keyword evidence="3" id="KW-1185">Reference proteome</keyword>
<feature type="compositionally biased region" description="Basic and acidic residues" evidence="1">
    <location>
        <begin position="309"/>
        <end position="321"/>
    </location>
</feature>
<sequence>MKHTMDEEHEEFHGCSEDDTILEDIRTLDGTHVVGGAPIQPNELLQKWLYEKSNSEDDSGSDEDGDSIRHTMMEAECQHKASVMLIVPQDRLFKALYDSRYEFSRQFIDLVCEDALKQPNNTPLLRNVEHILGHTLENNRRTANHITTWTMKLGFLGACRRGLAILLDARGFIFSDDLIDAMSTMISYHTAVDANGVPKWHAWLEAILPENMNVENFLKIFLSIDSRWKSQGKYTEEENNDETETECEDDEEDDSEDDSENDTKTDSENDSENSNENDSGNSNENDSGNDSEEDSESASEGGDESQQEEGAKRDHDQEHGKYNTLRTSLRDWIVSRVERELHSYAIMYPYRVRASIIGLIRVSGAKWVMNK</sequence>
<proteinExistence type="predicted"/>